<evidence type="ECO:0000313" key="3">
    <source>
        <dbReference type="EMBL" id="SEM68433.1"/>
    </source>
</evidence>
<gene>
    <name evidence="3" type="ORF">SAMN04515666_1196</name>
</gene>
<feature type="transmembrane region" description="Helical" evidence="2">
    <location>
        <begin position="12"/>
        <end position="32"/>
    </location>
</feature>
<dbReference type="RefSeq" id="WP_091843408.1">
    <property type="nucleotide sequence ID" value="NZ_FOAN01000019.1"/>
</dbReference>
<keyword evidence="4" id="KW-1185">Reference proteome</keyword>
<organism evidence="3 4">
    <name type="scientific">Bosea lupini</name>
    <dbReference type="NCBI Taxonomy" id="1036779"/>
    <lineage>
        <taxon>Bacteria</taxon>
        <taxon>Pseudomonadati</taxon>
        <taxon>Pseudomonadota</taxon>
        <taxon>Alphaproteobacteria</taxon>
        <taxon>Hyphomicrobiales</taxon>
        <taxon>Boseaceae</taxon>
        <taxon>Bosea</taxon>
    </lineage>
</organism>
<keyword evidence="2" id="KW-1133">Transmembrane helix</keyword>
<feature type="region of interest" description="Disordered" evidence="1">
    <location>
        <begin position="110"/>
        <end position="130"/>
    </location>
</feature>
<proteinExistence type="predicted"/>
<dbReference type="OrthoDB" id="8449484at2"/>
<accession>A0A1H8ACZ6</accession>
<dbReference type="Proteomes" id="UP000199664">
    <property type="component" value="Unassembled WGS sequence"/>
</dbReference>
<evidence type="ECO:0000313" key="4">
    <source>
        <dbReference type="Proteomes" id="UP000199664"/>
    </source>
</evidence>
<dbReference type="AlphaFoldDB" id="A0A1H8ACZ6"/>
<reference evidence="4" key="1">
    <citation type="submission" date="2016-10" db="EMBL/GenBank/DDBJ databases">
        <authorList>
            <person name="Varghese N."/>
            <person name="Submissions S."/>
        </authorList>
    </citation>
    <scope>NUCLEOTIDE SEQUENCE [LARGE SCALE GENOMIC DNA]</scope>
    <source>
        <strain evidence="4">LMG 26383,CCUG 61248,R- 45681</strain>
    </source>
</reference>
<dbReference type="STRING" id="1036779.SAMN04515666_1196"/>
<sequence length="130" mass="14281">MPMPPGFEWIAALPPGLQMLVMLGVGIGFVFLGRSGYIAGKREPPVTGKDVVLQAASIADMTAVKELATGVLRLALAQEKEAEETGRCADELGTIRQILAEDAEDRQDYRQWRKGYEAGQKREPAPRRRT</sequence>
<protein>
    <submittedName>
        <fullName evidence="3">Uncharacterized protein</fullName>
    </submittedName>
</protein>
<keyword evidence="2" id="KW-0812">Transmembrane</keyword>
<evidence type="ECO:0000256" key="2">
    <source>
        <dbReference type="SAM" id="Phobius"/>
    </source>
</evidence>
<evidence type="ECO:0000256" key="1">
    <source>
        <dbReference type="SAM" id="MobiDB-lite"/>
    </source>
</evidence>
<name>A0A1H8ACZ6_9HYPH</name>
<keyword evidence="2" id="KW-0472">Membrane</keyword>
<dbReference type="EMBL" id="FOAN01000019">
    <property type="protein sequence ID" value="SEM68433.1"/>
    <property type="molecule type" value="Genomic_DNA"/>
</dbReference>